<dbReference type="EMBL" id="MN739145">
    <property type="protein sequence ID" value="QHS90769.1"/>
    <property type="molecule type" value="Genomic_DNA"/>
</dbReference>
<reference evidence="1" key="1">
    <citation type="journal article" date="2020" name="Nature">
        <title>Giant virus diversity and host interactions through global metagenomics.</title>
        <authorList>
            <person name="Schulz F."/>
            <person name="Roux S."/>
            <person name="Paez-Espino D."/>
            <person name="Jungbluth S."/>
            <person name="Walsh D.A."/>
            <person name="Denef V.J."/>
            <person name="McMahon K.D."/>
            <person name="Konstantinidis K.T."/>
            <person name="Eloe-Fadrosh E.A."/>
            <person name="Kyrpides N.C."/>
            <person name="Woyke T."/>
        </authorList>
    </citation>
    <scope>NUCLEOTIDE SEQUENCE</scope>
    <source>
        <strain evidence="1">GVMAG-M-3300010354-11</strain>
    </source>
</reference>
<evidence type="ECO:0000313" key="1">
    <source>
        <dbReference type="EMBL" id="QHS90769.1"/>
    </source>
</evidence>
<protein>
    <submittedName>
        <fullName evidence="1">Uncharacterized protein</fullName>
    </submittedName>
</protein>
<sequence length="2068" mass="225558">MSNLFSLMSLGNAASKNVLNSDTQLDPVSKLRVSNPMNLIDTDFEYGLQTTKWETLELVNNIPTFFNRDGDITIDISNVTTTAGSYDVTVTTPTAHGFIVGSAFIIVGLQETTAEGSYVVLAVPSTTTFIYKARNIQKTTRSIYDLYTTFLYPARIFQGAQYNLDQIVKMETDGAPQSQIVVETTTPNNLKASTKMLLANSVGLKNIEFDASLVDPRDTLTTVLTVASDSNTGNPGYTSRPFNPYDWQSRNTKFFESANVDTGTDTINIESHDFSNGDAVMYVSPVGDTAVGGLTTNKLYNVIRVDGNNIQLSSIDPVYAHKAHPDKYVAGFRLDRSYNFTATTSTGAANEHIRSFNSTPVITASNPLMLTSFDLADMDRWINPIVYRNRILSGYFAAKDAGTYVFGIRVKQGTNTASYLYAWLGYSNITGTPNWANDVSLTGVELPFEVSRTLAAGEITNMLIAVYDSSSANIQKIYFKIPNDDTEYSIATVGGHTYIRNSDFIGPEIYQSTSYPSTRPYSTLYSLTYTTHYNYLTSANRPYFGESITYFENQLVSSSWVYNDLVMTGNFIAKGTGTYQFRTNPSVSTTHSLTMFHQSVYNTSTTWGVTNTTTPISINLTDGEIVPFVLYFRYSTGSGALVRFEYLTPLDAFWRCTAIAHNWVYITKNRHVGMRFLYSANSSVTSIPTFLTYSVTPSTQVPTSASDNTRSNGIIIPYGYRTNMMSDRTSGSTLLFYGYFVTKDAGTYGFVTNIASSESVYFMIGKNAVNLNSGIYDINNISTTYNIVLEANKRYPIVFYVTRSGSTANNVRLGYRIPGNATVIYTPTFQAFTYMESPILDTEIYNVVSSAINLTTTGTSTYGYHALMKAYILTGISTPGASPLLTLNATTSNYTGGLGVSDKITIFAGESNTTTGFATYAILTSQNNVSKTDYIYNYVRLNPIIGTTSTNISIARTAGGSAFRIQESRLDTLCWVVPTYQFTDYDSIYVPDHGLSNNVAVQFSNVSGTAPGGLTNLTTYYAQVITNDFFRLKTGTGVNAAEVDITSPGTGTKSFIITFSNQYANTIYAVNHGLVNTAQVIYGNNGNTSVPGLTSGNIYYVHNATQDRFGLSTTKGTITAVDFTGTSTGAQLITSTERSTDGNYVIALSESKTIFKLQAPFNIPIKSITFNPVTAVDLKRNIMYFASHGMSTGSRVVYNANGNTSIGGLTTNQNYYVIRIDLNVFRLALSYSDAINNIPLILSSLGTGTNHIIQFPSICGEIESSSNVVVVSGCNIVNTPSEDLLTSKRVGDYIYIQNDNTITYSATTVDLPTDTITLNSNHGLTNGDSIRFYAIGSSNITGLTEGGIYYITVGTASNQIVLYPTTGDQLGSTNRIDITSATNITFARFAKNYIGTVFRSRVKEIKSSKYSQIDDLPAFSTTTGRFISSTFLLPRNDGSSMHRPYDGGVMLIPSNNPNASIVRQTRKYFRYQSGKGIQVSKAVNFSAPVELQKYFRNAGTTAYCITRFPHRLTNGVEITIDNVVSASANIWNGVFIVQNIIDDVTFTINLPSTPEDFIAGGYPSFHVNSWANSVLRAGLFDDQNGIFFEYDGTTLYACRRSSTQQLPGTCTVEFGNSLVVGTDTNFTTQLNEGDYIVIKGQSYKIASIDSATDMYIQPAYRGISNTNVVITRTIDTKVPQSEWNLDKFDGTGTSGYNLNIHKIQMIYIDYSWYGAGSVRYGFKTGEGKIVYGHKLIHNNVQTEAYMRSGNLPGRYEITNTDVPTYVPALMHWGTSVIMDGRMDDDKAYWFTASGNNLQFAGTDPVTFTANTTSSGISTLSNFLAPGTSNYAFRMTCSNYNEIVGIPPNTVLAGTGLSNNTFTVGYAGRAQGATGYLYIDKGRSGTGLAAATISAGTGENIPSIIPLVSIRLAPSVDNGRAGLLGSREIINRMQLALKTVGILTTHDVEVLVILNAFPFTKTWKSVQFPSLSQLLLHEKGDTIDGGTRIFTFRASGGQTDSFGKRIASSSDADLSRITDLGNSILGGDGTFPNGPDLLTIAVRLLDFSGISTTTPFAISGRVTWTESQA</sequence>
<organism evidence="1">
    <name type="scientific">viral metagenome</name>
    <dbReference type="NCBI Taxonomy" id="1070528"/>
    <lineage>
        <taxon>unclassified sequences</taxon>
        <taxon>metagenomes</taxon>
        <taxon>organismal metagenomes</taxon>
    </lineage>
</organism>
<proteinExistence type="predicted"/>
<accession>A0A6C0BGT5</accession>
<name>A0A6C0BGT5_9ZZZZ</name>